<reference evidence="1" key="1">
    <citation type="submission" date="2024-02" db="EMBL/GenBank/DDBJ databases">
        <authorList>
            <consortium name="Clinical and Environmental Microbiology Branch: Whole genome sequencing antimicrobial resistance pathogens in the healthcare setting"/>
        </authorList>
    </citation>
    <scope>NUCLEOTIDE SEQUENCE</scope>
    <source>
        <strain evidence="1">2021GO-0154</strain>
    </source>
</reference>
<dbReference type="EMBL" id="ABMABF030000005">
    <property type="protein sequence ID" value="EMJ5133998.1"/>
    <property type="molecule type" value="Genomic_DNA"/>
</dbReference>
<sequence>MGKYLVRCFPSHKSFDAALQFALKDMGLSRQGMPQGINSSGEQREAKKVWLSNLTMSKYYPPLPAHIEQQRIIEEQLRYAKYLAKGISSSAYGYGEGRNMGD</sequence>
<proteinExistence type="predicted"/>
<dbReference type="AlphaFoldDB" id="A0AAI9GE85"/>
<protein>
    <submittedName>
        <fullName evidence="1">Uncharacterized protein</fullName>
    </submittedName>
</protein>
<accession>A0AAI9GE85</accession>
<gene>
    <name evidence="1" type="ORF">RG298_001708</name>
</gene>
<name>A0AAI9GE85_PROST</name>
<evidence type="ECO:0000313" key="1">
    <source>
        <dbReference type="EMBL" id="EMJ5133998.1"/>
    </source>
</evidence>
<organism evidence="1">
    <name type="scientific">Providencia stuartii</name>
    <dbReference type="NCBI Taxonomy" id="588"/>
    <lineage>
        <taxon>Bacteria</taxon>
        <taxon>Pseudomonadati</taxon>
        <taxon>Pseudomonadota</taxon>
        <taxon>Gammaproteobacteria</taxon>
        <taxon>Enterobacterales</taxon>
        <taxon>Morganellaceae</taxon>
        <taxon>Providencia</taxon>
    </lineage>
</organism>
<comment type="caution">
    <text evidence="1">The sequence shown here is derived from an EMBL/GenBank/DDBJ whole genome shotgun (WGS) entry which is preliminary data.</text>
</comment>